<evidence type="ECO:0000313" key="3">
    <source>
        <dbReference type="EMBL" id="SDS58272.1"/>
    </source>
</evidence>
<dbReference type="InterPro" id="IPR003018">
    <property type="entry name" value="GAF"/>
</dbReference>
<reference evidence="3 4" key="1">
    <citation type="submission" date="2016-10" db="EMBL/GenBank/DDBJ databases">
        <authorList>
            <person name="de Groot N.N."/>
        </authorList>
    </citation>
    <scope>NUCLEOTIDE SEQUENCE [LARGE SCALE GENOMIC DNA]</scope>
    <source>
        <strain evidence="3 4">DSM 21741</strain>
    </source>
</reference>
<feature type="domain" description="GAF" evidence="2">
    <location>
        <begin position="22"/>
        <end position="164"/>
    </location>
</feature>
<dbReference type="OrthoDB" id="9151676at2"/>
<dbReference type="STRING" id="546871.SAMN04488543_2001"/>
<dbReference type="Proteomes" id="UP000199092">
    <property type="component" value="Chromosome I"/>
</dbReference>
<keyword evidence="4" id="KW-1185">Reference proteome</keyword>
<dbReference type="EMBL" id="LT629749">
    <property type="protein sequence ID" value="SDS58272.1"/>
    <property type="molecule type" value="Genomic_DNA"/>
</dbReference>
<organism evidence="3 4">
    <name type="scientific">Friedmanniella luteola</name>
    <dbReference type="NCBI Taxonomy" id="546871"/>
    <lineage>
        <taxon>Bacteria</taxon>
        <taxon>Bacillati</taxon>
        <taxon>Actinomycetota</taxon>
        <taxon>Actinomycetes</taxon>
        <taxon>Propionibacteriales</taxon>
        <taxon>Nocardioidaceae</taxon>
        <taxon>Friedmanniella</taxon>
    </lineage>
</organism>
<accession>A0A1H1TDB6</accession>
<name>A0A1H1TDB6_9ACTN</name>
<dbReference type="SMART" id="SM00065">
    <property type="entry name" value="GAF"/>
    <property type="match status" value="1"/>
</dbReference>
<sequence length="184" mass="19998">MTPTDGLQRLRALRDLDALDVEADLRFDLMVQVAQHWFDLPMVSITLVDAARQWRVAFYGPLTRQTGLDGAICPVAMEADGVFVVTDATRDPRFAESSSVTGGPRIRFYAGWPLRAPGGELIGSFCVMDTRPRCFSRADRDALQDLGCWVEGELALGVRPADRPGPASGPSATVSRAGRPPAPR</sequence>
<evidence type="ECO:0000259" key="2">
    <source>
        <dbReference type="SMART" id="SM00065"/>
    </source>
</evidence>
<dbReference type="SUPFAM" id="SSF55781">
    <property type="entry name" value="GAF domain-like"/>
    <property type="match status" value="1"/>
</dbReference>
<feature type="region of interest" description="Disordered" evidence="1">
    <location>
        <begin position="159"/>
        <end position="184"/>
    </location>
</feature>
<dbReference type="AlphaFoldDB" id="A0A1H1TDB6"/>
<proteinExistence type="predicted"/>
<dbReference type="Pfam" id="PF01590">
    <property type="entry name" value="GAF"/>
    <property type="match status" value="1"/>
</dbReference>
<evidence type="ECO:0000313" key="4">
    <source>
        <dbReference type="Proteomes" id="UP000199092"/>
    </source>
</evidence>
<dbReference type="Gene3D" id="3.30.450.40">
    <property type="match status" value="1"/>
</dbReference>
<protein>
    <submittedName>
        <fullName evidence="3">GAF domain-containing protein</fullName>
    </submittedName>
</protein>
<evidence type="ECO:0000256" key="1">
    <source>
        <dbReference type="SAM" id="MobiDB-lite"/>
    </source>
</evidence>
<dbReference type="PANTHER" id="PTHR43102:SF2">
    <property type="entry name" value="GAF DOMAIN-CONTAINING PROTEIN"/>
    <property type="match status" value="1"/>
</dbReference>
<dbReference type="RefSeq" id="WP_091412568.1">
    <property type="nucleotide sequence ID" value="NZ_LT629749.1"/>
</dbReference>
<dbReference type="PANTHER" id="PTHR43102">
    <property type="entry name" value="SLR1143 PROTEIN"/>
    <property type="match status" value="1"/>
</dbReference>
<gene>
    <name evidence="3" type="ORF">SAMN04488543_2001</name>
</gene>
<dbReference type="InterPro" id="IPR029016">
    <property type="entry name" value="GAF-like_dom_sf"/>
</dbReference>